<protein>
    <recommendedName>
        <fullName evidence="4">Tetratricopeptide repeat protein</fullName>
    </recommendedName>
</protein>
<proteinExistence type="predicted"/>
<name>A0A7C4W498_9BACT</name>
<accession>A0A7C4W498</accession>
<keyword evidence="2" id="KW-0732">Signal</keyword>
<evidence type="ECO:0000256" key="1">
    <source>
        <dbReference type="SAM" id="Phobius"/>
    </source>
</evidence>
<dbReference type="Gene3D" id="1.25.40.10">
    <property type="entry name" value="Tetratricopeptide repeat domain"/>
    <property type="match status" value="1"/>
</dbReference>
<dbReference type="EMBL" id="DSZY01000046">
    <property type="protein sequence ID" value="HGU41289.1"/>
    <property type="molecule type" value="Genomic_DNA"/>
</dbReference>
<feature type="signal peptide" evidence="2">
    <location>
        <begin position="1"/>
        <end position="23"/>
    </location>
</feature>
<gene>
    <name evidence="3" type="ORF">ENT77_08925</name>
</gene>
<comment type="caution">
    <text evidence="3">The sequence shown here is derived from an EMBL/GenBank/DDBJ whole genome shotgun (WGS) entry which is preliminary data.</text>
</comment>
<keyword evidence="1" id="KW-1133">Transmembrane helix</keyword>
<feature type="chain" id="PRO_5028332684" description="Tetratricopeptide repeat protein" evidence="2">
    <location>
        <begin position="24"/>
        <end position="321"/>
    </location>
</feature>
<sequence length="321" mass="37471">MRMVSRTKIASLLLLLLANFVCALTVEDVIQKSKEDPETAWDLYLVLLSNSDTPESLEGLGRFLHAKRKLKNFQFAITEDVEGLIEFLSSNNVRTEMKVYILEIFGEEKLRQYLLDKLPSNPQAIVLLKVLPFTDDEVLELVCKSFVENPNTRRVLNAELKKQDRNLEKYVSKMLVKLYGDYLSAKGDEKNRYLELYEEVKKLSGNRIVYQPFEQALRKSKTDVFLTIIQFVVKIKNLSFILSIVFVLTILLVLLLFPQTRYSLYLFLGMKRRAALVYKRIVEKDPLNEEKRLKLAQLYESAGMYEEALNEYNFLKRIKIE</sequence>
<keyword evidence="1" id="KW-0812">Transmembrane</keyword>
<keyword evidence="1" id="KW-0472">Membrane</keyword>
<reference evidence="3" key="1">
    <citation type="journal article" date="2020" name="mSystems">
        <title>Genome- and Community-Level Interaction Insights into Carbon Utilization and Element Cycling Functions of Hydrothermarchaeota in Hydrothermal Sediment.</title>
        <authorList>
            <person name="Zhou Z."/>
            <person name="Liu Y."/>
            <person name="Xu W."/>
            <person name="Pan J."/>
            <person name="Luo Z.H."/>
            <person name="Li M."/>
        </authorList>
    </citation>
    <scope>NUCLEOTIDE SEQUENCE [LARGE SCALE GENOMIC DNA]</scope>
    <source>
        <strain evidence="3">SpSt-609</strain>
    </source>
</reference>
<evidence type="ECO:0008006" key="4">
    <source>
        <dbReference type="Google" id="ProtNLM"/>
    </source>
</evidence>
<dbReference type="InterPro" id="IPR011990">
    <property type="entry name" value="TPR-like_helical_dom_sf"/>
</dbReference>
<dbReference type="AlphaFoldDB" id="A0A7C4W498"/>
<evidence type="ECO:0000256" key="2">
    <source>
        <dbReference type="SAM" id="SignalP"/>
    </source>
</evidence>
<evidence type="ECO:0000313" key="3">
    <source>
        <dbReference type="EMBL" id="HGU41289.1"/>
    </source>
</evidence>
<feature type="transmembrane region" description="Helical" evidence="1">
    <location>
        <begin position="238"/>
        <end position="257"/>
    </location>
</feature>
<organism evidence="3">
    <name type="scientific">Fervidobacterium thailandense</name>
    <dbReference type="NCBI Taxonomy" id="1008305"/>
    <lineage>
        <taxon>Bacteria</taxon>
        <taxon>Thermotogati</taxon>
        <taxon>Thermotogota</taxon>
        <taxon>Thermotogae</taxon>
        <taxon>Thermotogales</taxon>
        <taxon>Fervidobacteriaceae</taxon>
        <taxon>Fervidobacterium</taxon>
    </lineage>
</organism>
<dbReference type="SUPFAM" id="SSF48452">
    <property type="entry name" value="TPR-like"/>
    <property type="match status" value="1"/>
</dbReference>